<gene>
    <name evidence="2" type="ordered locus">Metig_1394</name>
</gene>
<dbReference type="STRING" id="880724.Metig_1394"/>
<evidence type="ECO:0000256" key="1">
    <source>
        <dbReference type="SAM" id="Phobius"/>
    </source>
</evidence>
<feature type="transmembrane region" description="Helical" evidence="1">
    <location>
        <begin position="34"/>
        <end position="55"/>
    </location>
</feature>
<keyword evidence="1" id="KW-0472">Membrane</keyword>
<feature type="transmembrane region" description="Helical" evidence="1">
    <location>
        <begin position="61"/>
        <end position="89"/>
    </location>
</feature>
<name>F6BF59_METIK</name>
<evidence type="ECO:0000313" key="2">
    <source>
        <dbReference type="EMBL" id="AEF96929.1"/>
    </source>
</evidence>
<evidence type="ECO:0000313" key="3">
    <source>
        <dbReference type="Proteomes" id="UP000009227"/>
    </source>
</evidence>
<sequence>MGFLKTLFKFLVLVFVGFIFTLIGVGLKGILGLICYAISFIIFLVAYAYLIFKIVTWKYFWYIAFPVLIIILILAPIDGIILTIALIILRNSLIKLKNVFEGEDENNHL</sequence>
<dbReference type="KEGG" id="mig:Metig_1394"/>
<dbReference type="AlphaFoldDB" id="F6BF59"/>
<protein>
    <submittedName>
        <fullName evidence="2">Uncharacterized protein</fullName>
    </submittedName>
</protein>
<feature type="transmembrane region" description="Helical" evidence="1">
    <location>
        <begin position="6"/>
        <end position="27"/>
    </location>
</feature>
<organism evidence="3">
    <name type="scientific">Methanotorris igneus (strain DSM 5666 / JCM 11834 / Kol 5)</name>
    <dbReference type="NCBI Taxonomy" id="880724"/>
    <lineage>
        <taxon>Archaea</taxon>
        <taxon>Methanobacteriati</taxon>
        <taxon>Methanobacteriota</taxon>
        <taxon>Methanomada group</taxon>
        <taxon>Methanococci</taxon>
        <taxon>Methanococcales</taxon>
        <taxon>Methanocaldococcaceae</taxon>
        <taxon>Methanotorris</taxon>
    </lineage>
</organism>
<proteinExistence type="predicted"/>
<keyword evidence="1" id="KW-0812">Transmembrane</keyword>
<dbReference type="Proteomes" id="UP000009227">
    <property type="component" value="Chromosome"/>
</dbReference>
<dbReference type="GeneID" id="10644267"/>
<dbReference type="RefSeq" id="WP_013799525.1">
    <property type="nucleotide sequence ID" value="NC_015562.1"/>
</dbReference>
<dbReference type="EMBL" id="CP002737">
    <property type="protein sequence ID" value="AEF96929.1"/>
    <property type="molecule type" value="Genomic_DNA"/>
</dbReference>
<keyword evidence="3" id="KW-1185">Reference proteome</keyword>
<keyword evidence="1" id="KW-1133">Transmembrane helix</keyword>
<dbReference type="HOGENOM" id="CLU_2257406_0_0_2"/>
<accession>F6BF59</accession>
<reference evidence="2 3" key="1">
    <citation type="submission" date="2011-05" db="EMBL/GenBank/DDBJ databases">
        <title>Complete sequence of Methanotorris igneus Kol 5.</title>
        <authorList>
            <consortium name="US DOE Joint Genome Institute"/>
            <person name="Lucas S."/>
            <person name="Han J."/>
            <person name="Lapidus A."/>
            <person name="Cheng J.-F."/>
            <person name="Goodwin L."/>
            <person name="Pitluck S."/>
            <person name="Peters L."/>
            <person name="Mikhailova N."/>
            <person name="Chertkov O."/>
            <person name="Han C."/>
            <person name="Tapia R."/>
            <person name="Land M."/>
            <person name="Hauser L."/>
            <person name="Kyrpides N."/>
            <person name="Ivanova N."/>
            <person name="Pagani I."/>
            <person name="Sieprawska-Lupa M."/>
            <person name="Whitman W."/>
            <person name="Woyke T."/>
        </authorList>
    </citation>
    <scope>NUCLEOTIDE SEQUENCE [LARGE SCALE GENOMIC DNA]</scope>
    <source>
        <strain evidence="3">DSM 5666 / JCM 11834 / Kol 5</strain>
    </source>
</reference>